<evidence type="ECO:0000313" key="11">
    <source>
        <dbReference type="Proteomes" id="UP000076083"/>
    </source>
</evidence>
<keyword evidence="2" id="KW-0813">Transport</keyword>
<dbReference type="CDD" id="cd17369">
    <property type="entry name" value="MFS_ShiA_like"/>
    <property type="match status" value="1"/>
</dbReference>
<dbReference type="InterPro" id="IPR036259">
    <property type="entry name" value="MFS_trans_sf"/>
</dbReference>
<feature type="transmembrane region" description="Helical" evidence="8">
    <location>
        <begin position="314"/>
        <end position="332"/>
    </location>
</feature>
<feature type="region of interest" description="Disordered" evidence="7">
    <location>
        <begin position="443"/>
        <end position="480"/>
    </location>
</feature>
<feature type="transmembrane region" description="Helical" evidence="8">
    <location>
        <begin position="248"/>
        <end position="270"/>
    </location>
</feature>
<feature type="transmembrane region" description="Helical" evidence="8">
    <location>
        <begin position="282"/>
        <end position="302"/>
    </location>
</feature>
<organism evidence="10 11">
    <name type="scientific">Pseudomonas fluorescens</name>
    <dbReference type="NCBI Taxonomy" id="294"/>
    <lineage>
        <taxon>Bacteria</taxon>
        <taxon>Pseudomonadati</taxon>
        <taxon>Pseudomonadota</taxon>
        <taxon>Gammaproteobacteria</taxon>
        <taxon>Pseudomonadales</taxon>
        <taxon>Pseudomonadaceae</taxon>
        <taxon>Pseudomonas</taxon>
    </lineage>
</organism>
<dbReference type="AlphaFoldDB" id="A0A159ZUX5"/>
<reference evidence="10 11" key="2">
    <citation type="journal article" date="2018" name="Nature">
        <title>Mutant phenotypes for thousands of bacterial genes of unknown function.</title>
        <authorList>
            <person name="Price M.N."/>
            <person name="Wetmore K.M."/>
            <person name="Waters R.J."/>
            <person name="Callaghan M."/>
            <person name="Ray J."/>
            <person name="Liu H."/>
            <person name="Kuehl J.V."/>
            <person name="Melnyk R.A."/>
            <person name="Lamson J.S."/>
            <person name="Suh Y."/>
            <person name="Carlson H.K."/>
            <person name="Esquivel Z."/>
            <person name="Sadeeshkumar H."/>
            <person name="Chakraborty R."/>
            <person name="Zane G.M."/>
            <person name="Rubin B.E."/>
            <person name="Wall J.D."/>
            <person name="Visel A."/>
            <person name="Bristow J."/>
            <person name="Blow M.J."/>
            <person name="Arkin A.P."/>
            <person name="Deutschbauer A.M."/>
        </authorList>
    </citation>
    <scope>NUCLEOTIDE SEQUENCE [LARGE SCALE GENOMIC DNA]</scope>
    <source>
        <strain evidence="10 11">FW300-N2E2</strain>
    </source>
</reference>
<feature type="transmembrane region" description="Helical" evidence="8">
    <location>
        <begin position="56"/>
        <end position="79"/>
    </location>
</feature>
<sequence length="480" mass="51833">MSQSIQGDSHSKRQSKKAAASGWIGSALEYYDFFIYATAAALLFPQLFFPSDNPTVGIIISLASFGVGYIARPIGAVVLGHMGDRHGRKTVLVYCMFLMGASTMCIGLLPTYAQIGIWAPSLLILLRLIQGFAVAGEVSCASSMTLEHAPDGRRGYFASFTLQGVQAGQLLAAAVFLPLAQFMPADQFASWGWRIPFLLSAVVLVMGWIIRRQVHEAPIFTEAQTHTEPRKLPVIEVLTQSWGDLLRVICMALSAVLAIVASVFGATYAVQPAYGIGFPSGLFMWIPVLGNICAVILIPFVGKLSDRIGRKPPVIVGVLCGGVLSFGYLYAISIHNMWLSLVLSLLMWGVAYQGFNGVFPSLFPELFRTRVRVTGMAIGQNIGVACTAFLPALFVSVAPPGSENIPLKIGALTFGICLISAIAAITTRETFRIRLKDLGDPNAVPMSEEEYEQVREKSNPKSNANASNQAFKKSAPVMRS</sequence>
<comment type="subcellular location">
    <subcellularLocation>
        <location evidence="1">Cell membrane</location>
        <topology evidence="1">Multi-pass membrane protein</topology>
    </subcellularLocation>
</comment>
<dbReference type="PANTHER" id="PTHR43045:SF1">
    <property type="entry name" value="SHIKIMATE TRANSPORTER"/>
    <property type="match status" value="1"/>
</dbReference>
<dbReference type="FunFam" id="1.20.1250.20:FF:000001">
    <property type="entry name" value="Dicarboxylate MFS transporter"/>
    <property type="match status" value="1"/>
</dbReference>
<feature type="transmembrane region" description="Helical" evidence="8">
    <location>
        <begin position="91"/>
        <end position="109"/>
    </location>
</feature>
<evidence type="ECO:0000256" key="2">
    <source>
        <dbReference type="ARBA" id="ARBA00022448"/>
    </source>
</evidence>
<accession>A0A159ZUX5</accession>
<keyword evidence="5 8" id="KW-1133">Transmembrane helix</keyword>
<evidence type="ECO:0000256" key="6">
    <source>
        <dbReference type="ARBA" id="ARBA00023136"/>
    </source>
</evidence>
<evidence type="ECO:0000256" key="4">
    <source>
        <dbReference type="ARBA" id="ARBA00022692"/>
    </source>
</evidence>
<feature type="transmembrane region" description="Helical" evidence="8">
    <location>
        <begin position="115"/>
        <end position="135"/>
    </location>
</feature>
<keyword evidence="6 8" id="KW-0472">Membrane</keyword>
<feature type="transmembrane region" description="Helical" evidence="8">
    <location>
        <begin position="191"/>
        <end position="210"/>
    </location>
</feature>
<dbReference type="GO" id="GO:0005886">
    <property type="term" value="C:plasma membrane"/>
    <property type="evidence" value="ECO:0007669"/>
    <property type="project" value="UniProtKB-SubCell"/>
</dbReference>
<protein>
    <submittedName>
        <fullName evidence="10">3-phenylpropionic acid transporter</fullName>
    </submittedName>
</protein>
<dbReference type="InterPro" id="IPR005829">
    <property type="entry name" value="Sugar_transporter_CS"/>
</dbReference>
<feature type="transmembrane region" description="Helical" evidence="8">
    <location>
        <begin position="338"/>
        <end position="359"/>
    </location>
</feature>
<feature type="transmembrane region" description="Helical" evidence="8">
    <location>
        <begin position="405"/>
        <end position="426"/>
    </location>
</feature>
<dbReference type="RefSeq" id="WP_063320972.1">
    <property type="nucleotide sequence ID" value="NZ_CP015225.1"/>
</dbReference>
<evidence type="ECO:0000313" key="10">
    <source>
        <dbReference type="EMBL" id="AMZ70351.1"/>
    </source>
</evidence>
<feature type="domain" description="Major facilitator superfamily (MFS) profile" evidence="9">
    <location>
        <begin position="18"/>
        <end position="432"/>
    </location>
</feature>
<dbReference type="Proteomes" id="UP000076083">
    <property type="component" value="Chromosome"/>
</dbReference>
<evidence type="ECO:0000259" key="9">
    <source>
        <dbReference type="PROSITE" id="PS50850"/>
    </source>
</evidence>
<evidence type="ECO:0000256" key="3">
    <source>
        <dbReference type="ARBA" id="ARBA00022475"/>
    </source>
</evidence>
<feature type="transmembrane region" description="Helical" evidence="8">
    <location>
        <begin position="21"/>
        <end position="44"/>
    </location>
</feature>
<dbReference type="PROSITE" id="PS50850">
    <property type="entry name" value="MFS"/>
    <property type="match status" value="1"/>
</dbReference>
<dbReference type="PANTHER" id="PTHR43045">
    <property type="entry name" value="SHIKIMATE TRANSPORTER"/>
    <property type="match status" value="1"/>
</dbReference>
<evidence type="ECO:0000256" key="7">
    <source>
        <dbReference type="SAM" id="MobiDB-lite"/>
    </source>
</evidence>
<feature type="transmembrane region" description="Helical" evidence="8">
    <location>
        <begin position="371"/>
        <end position="393"/>
    </location>
</feature>
<gene>
    <name evidence="10" type="ORF">TK06_04240</name>
</gene>
<proteinExistence type="predicted"/>
<name>A0A159ZUX5_PSEFL</name>
<reference evidence="11" key="1">
    <citation type="submission" date="2016-04" db="EMBL/GenBank/DDBJ databases">
        <authorList>
            <person name="Ray J."/>
            <person name="Price M."/>
            <person name="Deutschbauer A."/>
        </authorList>
    </citation>
    <scope>NUCLEOTIDE SEQUENCE [LARGE SCALE GENOMIC DNA]</scope>
    <source>
        <strain evidence="11">FW300-N2E2</strain>
    </source>
</reference>
<dbReference type="Gene3D" id="1.20.1250.20">
    <property type="entry name" value="MFS general substrate transporter like domains"/>
    <property type="match status" value="2"/>
</dbReference>
<keyword evidence="4 8" id="KW-0812">Transmembrane</keyword>
<evidence type="ECO:0000256" key="5">
    <source>
        <dbReference type="ARBA" id="ARBA00022989"/>
    </source>
</evidence>
<feature type="transmembrane region" description="Helical" evidence="8">
    <location>
        <begin position="156"/>
        <end position="179"/>
    </location>
</feature>
<dbReference type="InterPro" id="IPR020846">
    <property type="entry name" value="MFS_dom"/>
</dbReference>
<evidence type="ECO:0000256" key="1">
    <source>
        <dbReference type="ARBA" id="ARBA00004651"/>
    </source>
</evidence>
<dbReference type="SUPFAM" id="SSF103473">
    <property type="entry name" value="MFS general substrate transporter"/>
    <property type="match status" value="1"/>
</dbReference>
<dbReference type="EMBL" id="CP015225">
    <property type="protein sequence ID" value="AMZ70351.1"/>
    <property type="molecule type" value="Genomic_DNA"/>
</dbReference>
<evidence type="ECO:0000256" key="8">
    <source>
        <dbReference type="SAM" id="Phobius"/>
    </source>
</evidence>
<keyword evidence="3" id="KW-1003">Cell membrane</keyword>
<dbReference type="InterPro" id="IPR011701">
    <property type="entry name" value="MFS"/>
</dbReference>
<dbReference type="PROSITE" id="PS00216">
    <property type="entry name" value="SUGAR_TRANSPORT_1"/>
    <property type="match status" value="1"/>
</dbReference>
<dbReference type="Pfam" id="PF07690">
    <property type="entry name" value="MFS_1"/>
    <property type="match status" value="1"/>
</dbReference>
<dbReference type="GO" id="GO:0022857">
    <property type="term" value="F:transmembrane transporter activity"/>
    <property type="evidence" value="ECO:0007669"/>
    <property type="project" value="InterPro"/>
</dbReference>